<keyword evidence="8" id="KW-0547">Nucleotide-binding</keyword>
<organism evidence="14 15">
    <name type="scientific">Bugula neritina</name>
    <name type="common">Brown bryozoan</name>
    <name type="synonym">Sertularia neritina</name>
    <dbReference type="NCBI Taxonomy" id="10212"/>
    <lineage>
        <taxon>Eukaryota</taxon>
        <taxon>Metazoa</taxon>
        <taxon>Spiralia</taxon>
        <taxon>Lophotrochozoa</taxon>
        <taxon>Bryozoa</taxon>
        <taxon>Gymnolaemata</taxon>
        <taxon>Cheilostomatida</taxon>
        <taxon>Flustrina</taxon>
        <taxon>Buguloidea</taxon>
        <taxon>Bugulidae</taxon>
        <taxon>Bugula</taxon>
    </lineage>
</organism>
<reference evidence="14" key="1">
    <citation type="submission" date="2020-06" db="EMBL/GenBank/DDBJ databases">
        <title>Draft genome of Bugula neritina, a colonial animal packing powerful symbionts and potential medicines.</title>
        <authorList>
            <person name="Rayko M."/>
        </authorList>
    </citation>
    <scope>NUCLEOTIDE SEQUENCE [LARGE SCALE GENOMIC DNA]</scope>
    <source>
        <strain evidence="14">Kwan_BN1</strain>
    </source>
</reference>
<dbReference type="Proteomes" id="UP000593567">
    <property type="component" value="Unassembled WGS sequence"/>
</dbReference>
<feature type="transmembrane region" description="Helical" evidence="12">
    <location>
        <begin position="7"/>
        <end position="27"/>
    </location>
</feature>
<evidence type="ECO:0000256" key="1">
    <source>
        <dbReference type="ARBA" id="ARBA00004606"/>
    </source>
</evidence>
<evidence type="ECO:0000256" key="8">
    <source>
        <dbReference type="ARBA" id="ARBA00022741"/>
    </source>
</evidence>
<keyword evidence="7 12" id="KW-0812">Transmembrane</keyword>
<dbReference type="EMBL" id="VXIV02002070">
    <property type="protein sequence ID" value="KAF6027554.1"/>
    <property type="molecule type" value="Genomic_DNA"/>
</dbReference>
<evidence type="ECO:0000256" key="2">
    <source>
        <dbReference type="ARBA" id="ARBA00004922"/>
    </source>
</evidence>
<accession>A0A7J7JPK0</accession>
<evidence type="ECO:0000313" key="14">
    <source>
        <dbReference type="EMBL" id="KAF6027554.1"/>
    </source>
</evidence>
<dbReference type="AlphaFoldDB" id="A0A7J7JPK0"/>
<keyword evidence="6" id="KW-0808">Transferase</keyword>
<dbReference type="GO" id="GO:0016020">
    <property type="term" value="C:membrane"/>
    <property type="evidence" value="ECO:0007669"/>
    <property type="project" value="UniProtKB-SubCell"/>
</dbReference>
<evidence type="ECO:0000256" key="9">
    <source>
        <dbReference type="ARBA" id="ARBA00022968"/>
    </source>
</evidence>
<dbReference type="Gene3D" id="3.90.550.50">
    <property type="match status" value="1"/>
</dbReference>
<dbReference type="PANTHER" id="PTHR23033">
    <property type="entry name" value="BETA1,3-GALACTOSYLTRANSFERASE"/>
    <property type="match status" value="1"/>
</dbReference>
<name>A0A7J7JPK0_BUGNE</name>
<evidence type="ECO:0000256" key="7">
    <source>
        <dbReference type="ARBA" id="ARBA00022692"/>
    </source>
</evidence>
<dbReference type="OrthoDB" id="414175at2759"/>
<comment type="subcellular location">
    <subcellularLocation>
        <location evidence="1">Membrane</location>
        <topology evidence="1">Single-pass type II membrane protein</topology>
    </subcellularLocation>
</comment>
<keyword evidence="15" id="KW-1185">Reference proteome</keyword>
<evidence type="ECO:0000256" key="3">
    <source>
        <dbReference type="ARBA" id="ARBA00006462"/>
    </source>
</evidence>
<gene>
    <name evidence="14" type="ORF">EB796_014135</name>
</gene>
<evidence type="ECO:0000259" key="13">
    <source>
        <dbReference type="Pfam" id="PF02434"/>
    </source>
</evidence>
<keyword evidence="10 12" id="KW-1133">Transmembrane helix</keyword>
<evidence type="ECO:0000256" key="6">
    <source>
        <dbReference type="ARBA" id="ARBA00022679"/>
    </source>
</evidence>
<protein>
    <recommendedName>
        <fullName evidence="4">N-acetylgalactosaminide beta-1,3-galactosyltransferase</fullName>
        <ecNumber evidence="4">2.4.1.122</ecNumber>
    </recommendedName>
</protein>
<comment type="similarity">
    <text evidence="3">Belongs to the glycosyltransferase 31 family. Beta3-Gal-T subfamily.</text>
</comment>
<keyword evidence="5" id="KW-0328">Glycosyltransferase</keyword>
<dbReference type="GO" id="GO:0016263">
    <property type="term" value="F:glycoprotein-N-acetylgalactosamine 3-beta-galactosyltransferase activity"/>
    <property type="evidence" value="ECO:0007669"/>
    <property type="project" value="UniProtKB-EC"/>
</dbReference>
<proteinExistence type="inferred from homology"/>
<dbReference type="InterPro" id="IPR003378">
    <property type="entry name" value="Fringe-like_glycosylTrfase"/>
</dbReference>
<feature type="domain" description="Fringe-like glycosyltransferase" evidence="13">
    <location>
        <begin position="131"/>
        <end position="227"/>
    </location>
</feature>
<evidence type="ECO:0000256" key="5">
    <source>
        <dbReference type="ARBA" id="ARBA00022676"/>
    </source>
</evidence>
<dbReference type="Pfam" id="PF02434">
    <property type="entry name" value="Fringe"/>
    <property type="match status" value="1"/>
</dbReference>
<sequence length="323" mass="37209">MVHRNQFFVGVITGVLVSMMILGVFHMRNSPTDMQPSSQTVLRIESDGAANQILPEHVGTQISKGNTNTPLPLIEGLLPAHSDNHQEDDTSLADYLYTKVKILCWIMTSPSNLQKKAIHVYETWAHKCNIVIFVSKVETEEGRQHLTAKTMHAFKYVYDNYFDKADWFMKADDDTFAIMENLRYFLADKNPMDPVYYGHHFKTIVKPQGYYSGGGGYVLSKEALQRFADKGFHQNLVCREDGGAEDAEFGKCTHIHGGYPNWYLIYDSHGARHGVDKVSDYPITFHYVSPEEMRSLAWYTYHLKVYGHRERSYPKLHEYYTKK</sequence>
<evidence type="ECO:0000256" key="4">
    <source>
        <dbReference type="ARBA" id="ARBA00012557"/>
    </source>
</evidence>
<comment type="caution">
    <text evidence="14">The sequence shown here is derived from an EMBL/GenBank/DDBJ whole genome shotgun (WGS) entry which is preliminary data.</text>
</comment>
<keyword evidence="11 12" id="KW-0472">Membrane</keyword>
<dbReference type="PANTHER" id="PTHR23033:SF14">
    <property type="entry name" value="GLYCOPROTEIN-N-ACETYLGALACTOSAMINE 3-BETA-GALACTOSYLTRANSFERASE 1-RELATED"/>
    <property type="match status" value="1"/>
</dbReference>
<comment type="pathway">
    <text evidence="2">Protein modification; protein glycosylation.</text>
</comment>
<dbReference type="InterPro" id="IPR026050">
    <property type="entry name" value="C1GALT1/C1GALT1_chp1"/>
</dbReference>
<keyword evidence="9" id="KW-0735">Signal-anchor</keyword>
<dbReference type="GO" id="GO:0000166">
    <property type="term" value="F:nucleotide binding"/>
    <property type="evidence" value="ECO:0007669"/>
    <property type="project" value="UniProtKB-KW"/>
</dbReference>
<evidence type="ECO:0000313" key="15">
    <source>
        <dbReference type="Proteomes" id="UP000593567"/>
    </source>
</evidence>
<evidence type="ECO:0000256" key="10">
    <source>
        <dbReference type="ARBA" id="ARBA00022989"/>
    </source>
</evidence>
<evidence type="ECO:0000256" key="11">
    <source>
        <dbReference type="ARBA" id="ARBA00023136"/>
    </source>
</evidence>
<dbReference type="EC" id="2.4.1.122" evidence="4"/>
<evidence type="ECO:0000256" key="12">
    <source>
        <dbReference type="SAM" id="Phobius"/>
    </source>
</evidence>